<sequence>LTTYGDIYKINKDGYALLCSCEETNTTLNQMVGGAKGVKHQPILSQGEKIRVMKAFDQVSKSKSGSTTSKSSVLKTCNSKQINTVKVAVSGMMINKDERSSKTKKELCDLVVDAVTEQKSPLCHDDSITSWGNYATQKYGLTVGDIKSMKFGEKMDVIIFDRNVGDYTHGKEIGTKYDPKKEGCTYATYIHGEGLTGILNMYDVGVVHAPFTWELNLRALDRKAPFWGPIDGCGKGVKNSDHRVDINNLDPEVKVGWRGPAIRMTDAKNNLPDYVVHYGTWWDDYMPFKSHNVSK</sequence>
<comment type="caution">
    <text evidence="1">The sequence shown here is derived from an EMBL/GenBank/DDBJ whole genome shotgun (WGS) entry which is preliminary data.</text>
</comment>
<evidence type="ECO:0000313" key="1">
    <source>
        <dbReference type="EMBL" id="VBB18431.1"/>
    </source>
</evidence>
<dbReference type="Proteomes" id="UP000594342">
    <property type="component" value="Unassembled WGS sequence"/>
</dbReference>
<proteinExistence type="predicted"/>
<organism evidence="1 2">
    <name type="scientific">Yasminevirus sp. GU-2018</name>
    <dbReference type="NCBI Taxonomy" id="2420051"/>
    <lineage>
        <taxon>Viruses</taxon>
        <taxon>Varidnaviria</taxon>
        <taxon>Bamfordvirae</taxon>
        <taxon>Nucleocytoviricota</taxon>
        <taxon>Megaviricetes</taxon>
        <taxon>Imitervirales</taxon>
        <taxon>Mimiviridae</taxon>
        <taxon>Klosneuvirinae</taxon>
        <taxon>Yasminevirus</taxon>
        <taxon>Yasminevirus saudimassiliense</taxon>
    </lineage>
</organism>
<feature type="non-terminal residue" evidence="1">
    <location>
        <position position="1"/>
    </location>
</feature>
<accession>A0A5K0UA06</accession>
<dbReference type="EMBL" id="UPSH01000001">
    <property type="protein sequence ID" value="VBB18431.1"/>
    <property type="molecule type" value="Genomic_DNA"/>
</dbReference>
<gene>
    <name evidence="1" type="ORF">YASMINEVIRUS_894</name>
</gene>
<protein>
    <submittedName>
        <fullName evidence="1">Uncharacterized protein</fullName>
    </submittedName>
</protein>
<name>A0A5K0UA06_9VIRU</name>
<reference evidence="1 2" key="1">
    <citation type="submission" date="2018-10" db="EMBL/GenBank/DDBJ databases">
        <authorList>
            <consortium name="IHU Genomes"/>
        </authorList>
    </citation>
    <scope>NUCLEOTIDE SEQUENCE [LARGE SCALE GENOMIC DNA]</scope>
    <source>
        <strain evidence="1 2">A1</strain>
    </source>
</reference>
<evidence type="ECO:0000313" key="2">
    <source>
        <dbReference type="Proteomes" id="UP000594342"/>
    </source>
</evidence>
<keyword evidence="2" id="KW-1185">Reference proteome</keyword>